<dbReference type="Proteomes" id="UP001385951">
    <property type="component" value="Unassembled WGS sequence"/>
</dbReference>
<dbReference type="InterPro" id="IPR032675">
    <property type="entry name" value="LRR_dom_sf"/>
</dbReference>
<dbReference type="EMBL" id="JASBNA010000026">
    <property type="protein sequence ID" value="KAK7684214.1"/>
    <property type="molecule type" value="Genomic_DNA"/>
</dbReference>
<reference evidence="1 2" key="1">
    <citation type="submission" date="2022-09" db="EMBL/GenBank/DDBJ databases">
        <authorList>
            <person name="Palmer J.M."/>
        </authorList>
    </citation>
    <scope>NUCLEOTIDE SEQUENCE [LARGE SCALE GENOMIC DNA]</scope>
    <source>
        <strain evidence="1 2">DSM 7382</strain>
    </source>
</reference>
<name>A0AAW0FYP5_9APHY</name>
<proteinExistence type="predicted"/>
<evidence type="ECO:0008006" key="3">
    <source>
        <dbReference type="Google" id="ProtNLM"/>
    </source>
</evidence>
<protein>
    <recommendedName>
        <fullName evidence="3">FBD domain-containing protein</fullName>
    </recommendedName>
</protein>
<sequence>MPTSLRILQLDFCRTGDINQLCRFLTSFRSLSILSLKCDSIATFHGRDLPHLQFNRSKSSLKILAVEFVPNLSALLNSFIKASPFVFHLRHLVISCGYYKISSTALQDITALLQHCSQSLEEVTVHLGSFSVKSYTSLSSFELYLYEREVSDREKKLFSDDIRPLDDILSGEMFRSFRKLRIRAHLLEPIEFSKLKARKVEVYIDGDDRYILLHVRFG</sequence>
<evidence type="ECO:0000313" key="2">
    <source>
        <dbReference type="Proteomes" id="UP001385951"/>
    </source>
</evidence>
<evidence type="ECO:0000313" key="1">
    <source>
        <dbReference type="EMBL" id="KAK7684214.1"/>
    </source>
</evidence>
<comment type="caution">
    <text evidence="1">The sequence shown here is derived from an EMBL/GenBank/DDBJ whole genome shotgun (WGS) entry which is preliminary data.</text>
</comment>
<accession>A0AAW0FYP5</accession>
<dbReference type="AlphaFoldDB" id="A0AAW0FYP5"/>
<dbReference type="Gene3D" id="3.80.10.10">
    <property type="entry name" value="Ribonuclease Inhibitor"/>
    <property type="match status" value="1"/>
</dbReference>
<keyword evidence="2" id="KW-1185">Reference proteome</keyword>
<organism evidence="1 2">
    <name type="scientific">Cerrena zonata</name>
    <dbReference type="NCBI Taxonomy" id="2478898"/>
    <lineage>
        <taxon>Eukaryota</taxon>
        <taxon>Fungi</taxon>
        <taxon>Dikarya</taxon>
        <taxon>Basidiomycota</taxon>
        <taxon>Agaricomycotina</taxon>
        <taxon>Agaricomycetes</taxon>
        <taxon>Polyporales</taxon>
        <taxon>Cerrenaceae</taxon>
        <taxon>Cerrena</taxon>
    </lineage>
</organism>
<gene>
    <name evidence="1" type="ORF">QCA50_012538</name>
</gene>
<dbReference type="SUPFAM" id="SSF52047">
    <property type="entry name" value="RNI-like"/>
    <property type="match status" value="1"/>
</dbReference>